<name>A0AA39LKF6_9BILA</name>
<evidence type="ECO:0000256" key="3">
    <source>
        <dbReference type="ARBA" id="ARBA00005043"/>
    </source>
</evidence>
<gene>
    <name evidence="9" type="ORF">QR680_015352</name>
</gene>
<dbReference type="GO" id="GO:0002098">
    <property type="term" value="P:tRNA wobble uridine modification"/>
    <property type="evidence" value="ECO:0007669"/>
    <property type="project" value="InterPro"/>
</dbReference>
<comment type="subcellular location">
    <subcellularLocation>
        <location evidence="2">Cytoplasm</location>
    </subcellularLocation>
    <subcellularLocation>
        <location evidence="1">Nucleus</location>
    </subcellularLocation>
</comment>
<keyword evidence="6" id="KW-0963">Cytoplasm</keyword>
<evidence type="ECO:0000256" key="2">
    <source>
        <dbReference type="ARBA" id="ARBA00004496"/>
    </source>
</evidence>
<keyword evidence="10" id="KW-1185">Reference proteome</keyword>
<dbReference type="GO" id="GO:0005737">
    <property type="term" value="C:cytoplasm"/>
    <property type="evidence" value="ECO:0007669"/>
    <property type="project" value="UniProtKB-SubCell"/>
</dbReference>
<dbReference type="EMBL" id="JAUCMV010000004">
    <property type="protein sequence ID" value="KAK0400622.1"/>
    <property type="molecule type" value="Genomic_DNA"/>
</dbReference>
<evidence type="ECO:0000256" key="4">
    <source>
        <dbReference type="ARBA" id="ARBA00007573"/>
    </source>
</evidence>
<evidence type="ECO:0000256" key="5">
    <source>
        <dbReference type="ARBA" id="ARBA00020265"/>
    </source>
</evidence>
<comment type="similarity">
    <text evidence="4">Belongs to the ELP4 family.</text>
</comment>
<dbReference type="GO" id="GO:0033588">
    <property type="term" value="C:elongator holoenzyme complex"/>
    <property type="evidence" value="ECO:0007669"/>
    <property type="project" value="InterPro"/>
</dbReference>
<evidence type="ECO:0000256" key="8">
    <source>
        <dbReference type="ARBA" id="ARBA00023242"/>
    </source>
</evidence>
<protein>
    <recommendedName>
        <fullName evidence="5">Elongator complex protein 4</fullName>
    </recommendedName>
</protein>
<proteinExistence type="inferred from homology"/>
<evidence type="ECO:0000313" key="10">
    <source>
        <dbReference type="Proteomes" id="UP001175271"/>
    </source>
</evidence>
<keyword evidence="7" id="KW-0819">tRNA processing</keyword>
<reference evidence="9" key="1">
    <citation type="submission" date="2023-06" db="EMBL/GenBank/DDBJ databases">
        <title>Genomic analysis of the entomopathogenic nematode Steinernema hermaphroditum.</title>
        <authorList>
            <person name="Schwarz E.M."/>
            <person name="Heppert J.K."/>
            <person name="Baniya A."/>
            <person name="Schwartz H.T."/>
            <person name="Tan C.-H."/>
            <person name="Antoshechkin I."/>
            <person name="Sternberg P.W."/>
            <person name="Goodrich-Blair H."/>
            <person name="Dillman A.R."/>
        </authorList>
    </citation>
    <scope>NUCLEOTIDE SEQUENCE</scope>
    <source>
        <strain evidence="9">PS9179</strain>
        <tissue evidence="9">Whole animal</tissue>
    </source>
</reference>
<evidence type="ECO:0000256" key="7">
    <source>
        <dbReference type="ARBA" id="ARBA00022694"/>
    </source>
</evidence>
<dbReference type="InterPro" id="IPR008728">
    <property type="entry name" value="Elongator_complex_protein_4"/>
</dbReference>
<organism evidence="9 10">
    <name type="scientific">Steinernema hermaphroditum</name>
    <dbReference type="NCBI Taxonomy" id="289476"/>
    <lineage>
        <taxon>Eukaryota</taxon>
        <taxon>Metazoa</taxon>
        <taxon>Ecdysozoa</taxon>
        <taxon>Nematoda</taxon>
        <taxon>Chromadorea</taxon>
        <taxon>Rhabditida</taxon>
        <taxon>Tylenchina</taxon>
        <taxon>Panagrolaimomorpha</taxon>
        <taxon>Strongyloidoidea</taxon>
        <taxon>Steinernematidae</taxon>
        <taxon>Steinernema</taxon>
    </lineage>
</organism>
<evidence type="ECO:0000256" key="6">
    <source>
        <dbReference type="ARBA" id="ARBA00022490"/>
    </source>
</evidence>
<dbReference type="PANTHER" id="PTHR12896">
    <property type="entry name" value="PAX6 NEIGHBOR PROTEIN PAXNEB"/>
    <property type="match status" value="1"/>
</dbReference>
<dbReference type="GO" id="GO:0008023">
    <property type="term" value="C:transcription elongation factor complex"/>
    <property type="evidence" value="ECO:0007669"/>
    <property type="project" value="TreeGrafter"/>
</dbReference>
<dbReference type="InterPro" id="IPR027417">
    <property type="entry name" value="P-loop_NTPase"/>
</dbReference>
<dbReference type="Gene3D" id="3.40.50.300">
    <property type="entry name" value="P-loop containing nucleotide triphosphate hydrolases"/>
    <property type="match status" value="1"/>
</dbReference>
<sequence length="332" mass="36843">MIRNMAGPSAACIPGTTLKARQLETSTGCSAIDHLLGGSLANTGIVAIDEPASRAFTFALQRYFVGEGAAHKHHLVIASPSKRFSRELLTKIPVKLKDVTNDKKSEAMEMADPSLKIAWRYATVPKIDSGIGKESQFDLGKICTEKQVENVPKTVVAGCSTYQKCWEALHEKLQDEQFTIESKTKKNMLRIVIDSVGSPLWGDPKQFHSFLVHLRTFVRKCYAVVLLSYDSSTLSDQDVTFLKNTVDAVFRLQSCNEGEKIPGNDRANGRFYVDKLPTINSIATNTLDCCDFVYELHRKSFDVKIMHLPPAFLDESPAAESANPACSRFQDF</sequence>
<dbReference type="Pfam" id="PF05625">
    <property type="entry name" value="PAXNEB"/>
    <property type="match status" value="1"/>
</dbReference>
<dbReference type="CDD" id="cd19494">
    <property type="entry name" value="Elp4"/>
    <property type="match status" value="1"/>
</dbReference>
<comment type="pathway">
    <text evidence="3">tRNA modification; 5-methoxycarbonylmethyl-2-thiouridine-tRNA biosynthesis.</text>
</comment>
<keyword evidence="8" id="KW-0539">Nucleus</keyword>
<dbReference type="Proteomes" id="UP001175271">
    <property type="component" value="Unassembled WGS sequence"/>
</dbReference>
<dbReference type="PANTHER" id="PTHR12896:SF1">
    <property type="entry name" value="ELONGATOR COMPLEX PROTEIN 4"/>
    <property type="match status" value="1"/>
</dbReference>
<evidence type="ECO:0000256" key="1">
    <source>
        <dbReference type="ARBA" id="ARBA00004123"/>
    </source>
</evidence>
<dbReference type="AlphaFoldDB" id="A0AA39LKF6"/>
<evidence type="ECO:0000313" key="9">
    <source>
        <dbReference type="EMBL" id="KAK0400622.1"/>
    </source>
</evidence>
<accession>A0AA39LKF6</accession>
<comment type="caution">
    <text evidence="9">The sequence shown here is derived from an EMBL/GenBank/DDBJ whole genome shotgun (WGS) entry which is preliminary data.</text>
</comment>